<evidence type="ECO:0000313" key="4">
    <source>
        <dbReference type="Proteomes" id="UP000094761"/>
    </source>
</evidence>
<dbReference type="EMBL" id="LUAX01000001">
    <property type="protein sequence ID" value="OAN00171.1"/>
    <property type="molecule type" value="Genomic_DNA"/>
</dbReference>
<dbReference type="Proteomes" id="UP000094761">
    <property type="component" value="Unassembled WGS sequence"/>
</dbReference>
<dbReference type="GeneID" id="78074713"/>
<proteinExistence type="predicted"/>
<dbReference type="Proteomes" id="UP001150001">
    <property type="component" value="Unassembled WGS sequence"/>
</dbReference>
<name>A0A178JE09_9VIBR</name>
<evidence type="ECO:0000313" key="3">
    <source>
        <dbReference type="EMBL" id="OAN00171.1"/>
    </source>
</evidence>
<comment type="caution">
    <text evidence="3">The sequence shown here is derived from an EMBL/GenBank/DDBJ whole genome shotgun (WGS) entry which is preliminary data.</text>
</comment>
<dbReference type="EMBL" id="JAPFIT010000003">
    <property type="protein sequence ID" value="MDC5738483.1"/>
    <property type="molecule type" value="Genomic_DNA"/>
</dbReference>
<reference evidence="2" key="2">
    <citation type="submission" date="2022-11" db="EMBL/GenBank/DDBJ databases">
        <title>Role of the vibriolysin VemA secreted by the emergent pathogen Vibrio europaeus in the colonization of Manila clam mucus.</title>
        <authorList>
            <person name="Martinez C."/>
            <person name="Rodriguez S."/>
            <person name="Vences A."/>
            <person name="Barja J.L."/>
            <person name="Toranzo A.E."/>
            <person name="Dubert J."/>
        </authorList>
    </citation>
    <scope>NUCLEOTIDE SEQUENCE</scope>
    <source>
        <strain evidence="2">3454</strain>
    </source>
</reference>
<evidence type="ECO:0000256" key="1">
    <source>
        <dbReference type="SAM" id="SignalP"/>
    </source>
</evidence>
<gene>
    <name evidence="3" type="ORF">AZ468_03330</name>
    <name evidence="2" type="ORF">OPW20_00290</name>
</gene>
<keyword evidence="1" id="KW-0732">Signal</keyword>
<feature type="chain" id="PRO_5044550673" evidence="1">
    <location>
        <begin position="20"/>
        <end position="206"/>
    </location>
</feature>
<keyword evidence="5" id="KW-1185">Reference proteome</keyword>
<feature type="signal peptide" evidence="1">
    <location>
        <begin position="1"/>
        <end position="19"/>
    </location>
</feature>
<dbReference type="RefSeq" id="WP_069666118.1">
    <property type="nucleotide sequence ID" value="NZ_JAPFIM010000017.1"/>
</dbReference>
<dbReference type="AlphaFoldDB" id="A0A178JE09"/>
<organism evidence="3 4">
    <name type="scientific">Vibrio europaeus</name>
    <dbReference type="NCBI Taxonomy" id="300876"/>
    <lineage>
        <taxon>Bacteria</taxon>
        <taxon>Pseudomonadati</taxon>
        <taxon>Pseudomonadota</taxon>
        <taxon>Gammaproteobacteria</taxon>
        <taxon>Vibrionales</taxon>
        <taxon>Vibrionaceae</taxon>
        <taxon>Vibrio</taxon>
        <taxon>Vibrio oreintalis group</taxon>
    </lineage>
</organism>
<sequence>MIKKTLISLAVLVTPLANANLFESHGTYVESLSEGKYLRMVTPIEPNDLGLTHFATGCYISHYDDFTGKKKALTESRFFYDINTFAFSETYQDRILFEKSNQGDRFNRMSVTVGYEDNKKGFAITHQSNYEISKYTGVTMGNAYNLLVDAEKVRLTAINYKGAEKGVSPSQVKDKKEGTAIFNARGIKPAFDYLKNACVKLEPLKV</sequence>
<accession>A0A178JE09</accession>
<reference evidence="3 4" key="1">
    <citation type="submission" date="2016-03" db="EMBL/GenBank/DDBJ databases">
        <title>Draft genome sequence of the Vibrio tubiashii subs. europaeus.</title>
        <authorList>
            <person name="Spinard E."/>
            <person name="Dubert J."/>
            <person name="Nelson D.R."/>
            <person name="Barja J.L."/>
        </authorList>
    </citation>
    <scope>NUCLEOTIDE SEQUENCE [LARGE SCALE GENOMIC DNA]</scope>
    <source>
        <strain evidence="4">PP-638</strain>
        <strain evidence="3">PP2-638</strain>
    </source>
</reference>
<evidence type="ECO:0000313" key="2">
    <source>
        <dbReference type="EMBL" id="MDC5738483.1"/>
    </source>
</evidence>
<protein>
    <submittedName>
        <fullName evidence="3">Uncharacterized protein</fullName>
    </submittedName>
</protein>
<evidence type="ECO:0000313" key="5">
    <source>
        <dbReference type="Proteomes" id="UP001150001"/>
    </source>
</evidence>